<evidence type="ECO:0000256" key="2">
    <source>
        <dbReference type="ARBA" id="ARBA00022448"/>
    </source>
</evidence>
<dbReference type="GO" id="GO:0016020">
    <property type="term" value="C:membrane"/>
    <property type="evidence" value="ECO:0007669"/>
    <property type="project" value="UniProtKB-SubCell"/>
</dbReference>
<reference evidence="13 14" key="1">
    <citation type="journal article" date="2011" name="J. Gen. Appl. Microbiol.">
        <title>Draft genome sequencing of the enigmatic yeast Saitoella complicata.</title>
        <authorList>
            <person name="Nishida H."/>
            <person name="Hamamoto M."/>
            <person name="Sugiyama J."/>
        </authorList>
    </citation>
    <scope>NUCLEOTIDE SEQUENCE [LARGE SCALE GENOMIC DNA]</scope>
    <source>
        <strain evidence="13 14">NRRL Y-17804</strain>
    </source>
</reference>
<evidence type="ECO:0000256" key="7">
    <source>
        <dbReference type="ARBA" id="ARBA00022989"/>
    </source>
</evidence>
<keyword evidence="7 10" id="KW-1133">Transmembrane helix</keyword>
<dbReference type="PROSITE" id="PS50893">
    <property type="entry name" value="ABC_TRANSPORTER_2"/>
    <property type="match status" value="2"/>
</dbReference>
<feature type="transmembrane region" description="Helical" evidence="10">
    <location>
        <begin position="204"/>
        <end position="222"/>
    </location>
</feature>
<feature type="transmembrane region" description="Helical" evidence="10">
    <location>
        <begin position="310"/>
        <end position="329"/>
    </location>
</feature>
<dbReference type="CDD" id="cd18604">
    <property type="entry name" value="ABC_6TM_VMR1_D2_like"/>
    <property type="match status" value="1"/>
</dbReference>
<sequence length="1521" mass="169063">MFGLLVDYMLIEGSGFWTSTPKELAITALNAPLRGYSATTIVRICSLLTPLLLSIIVLICIRLWTKTPFINRPDYSLLTTADDVAIAKARKWKVEAIKGARFLFGWMTTVLVSVLMVMSALGIGKRLAMGKDISEEVVETVFWAYLLLLHTHRFFPTPYRPTIFHHVSLLAPVPLVITLHRDIWPRLLVHPSEHQMKHVRNEGWFTWARLILMVAVNFLPLVTPRVWHPVDPTDKEAVPAPEQTCTPISYLGTYYWIDPVVRKGYKRDLEVDDLPPLPDYDRAKLWREKTLKNKKSSTLMTVLSLMRVDIAWMMVFTACTACCQFISPLSMNRLLAFLEDPDNAWITPYFFVVGLLIAPIAQSISMQAYVFTSTRLLVRVKSALTQELYQKTLRIRFAFSEEEAEAATTEQGKSKVGTINNLMSSDIETITNTRDFFLLVVAAPVEIIVALVFLYQLMGWSAFVGFGMLIATLPIPGLLTTRLAKMQKEVMAATDARIGLVSELLHSIRITKFFGWERAMIGRVTEKRMAEQRAIWKRTMTSIWISVVTDLLPLTNMLITFFVYTIVMKRTLTSSVAFTALSLFDILRSQFLWISFMTRMLIQAKVSFERIDKFLNDPDEIDAEQAQFLLAQAAENEVPQFVNASFAWNSSTLEKAIEKEEFQLRTLNFNFIKGGLNLVVGPTGCGKSSLLLALLGEMRLLEGSFDLPRGNGVAYVAQTAWLQNATIKENILFGSEYDEERYEKTLDACALRPDLESFEAGDQTEVGEKGVTLSGGQKQRLSLARAVYSNAQTVLLDDVLSALDIHTGKCIFENCIKGELLRGRTVILVTHHVTLCSPAADQVIVLRDGQQVQVDDAAAVLDEDLMNEIEEEAPARKDQEPDVDATPENIDTTKPAQAPASGKGGKLIQEEEKARGRISRGLIIKYMQNFGTILFAAALIAVVLNQVLVLLTTYEVSHLSDPVHIYFYLALYAAIVVGSTLMNGLTNVIFYRGSWSAAFKLHTDLVESVFGAPISWFDSVPIGRVINRFSKDVRALDSVIVQWLRMTADNVVRVVVRIASIAAIMPIFAIPAAAVTVIGYFIGEMYIKAQVAVKRIVSITESPLFSHFGDTILGAITIRAFGAQERFSQENMRRIDAHTRPLETLYNVNRWVCVRADAVGSLVAFTAGFLALANGKVSPGLVGFSLVNAVGFSETVLFLVRCSNELEVEMNSYERVKEYIGIKQEPKSTQKGTPPASWPSEGDVVVKDLTVRYNLDGPDILKKVSFVVNPREKVGIVGRTGSGKSTLGLSLLRFTEKIGGIIQINGVDIDKLNLDALRQRVSIIPQDPVLFSGTIRSNLDPFGEASDAELNLALRASGMLDFEDESYAPSGSATPTGTMKSTKSMKQKLNLDSAVTENGNNFSQGQRQILALARAIVRRSKLIILDEATASVDFATDAKIQLALRTEFKESTILTVAHRLRTIMDYDKVLVLEAGEVAEFDTPANLLKKQGIFYTMVKRSGEYTELAKIAEGNGKGDEGGQ</sequence>
<dbReference type="Gene3D" id="3.40.50.300">
    <property type="entry name" value="P-loop containing nucleotide triphosphate hydrolases"/>
    <property type="match status" value="2"/>
</dbReference>
<evidence type="ECO:0008006" key="15">
    <source>
        <dbReference type="Google" id="ProtNLM"/>
    </source>
</evidence>
<evidence type="ECO:0000259" key="12">
    <source>
        <dbReference type="PROSITE" id="PS50929"/>
    </source>
</evidence>
<dbReference type="FunFam" id="3.40.50.300:FF:000565">
    <property type="entry name" value="ABC bile acid transporter"/>
    <property type="match status" value="1"/>
</dbReference>
<feature type="domain" description="ABC transporter" evidence="11">
    <location>
        <begin position="648"/>
        <end position="873"/>
    </location>
</feature>
<dbReference type="InterPro" id="IPR003593">
    <property type="entry name" value="AAA+_ATPase"/>
</dbReference>
<dbReference type="GO" id="GO:0005524">
    <property type="term" value="F:ATP binding"/>
    <property type="evidence" value="ECO:0007669"/>
    <property type="project" value="UniProtKB-KW"/>
</dbReference>
<feature type="transmembrane region" description="Helical" evidence="10">
    <location>
        <begin position="436"/>
        <end position="454"/>
    </location>
</feature>
<accession>A0A0E9NLW5</accession>
<dbReference type="SMART" id="SM00382">
    <property type="entry name" value="AAA"/>
    <property type="match status" value="2"/>
</dbReference>
<keyword evidence="6" id="KW-0067">ATP-binding</keyword>
<protein>
    <recommendedName>
        <fullName evidence="15">P-loop containing nucleoside triphosphate hydrolase protein</fullName>
    </recommendedName>
</protein>
<dbReference type="Pfam" id="PF00005">
    <property type="entry name" value="ABC_tran"/>
    <property type="match status" value="2"/>
</dbReference>
<evidence type="ECO:0000256" key="3">
    <source>
        <dbReference type="ARBA" id="ARBA00022692"/>
    </source>
</evidence>
<feature type="transmembrane region" description="Helical" evidence="10">
    <location>
        <begin position="41"/>
        <end position="64"/>
    </location>
</feature>
<reference evidence="13 14" key="3">
    <citation type="journal article" date="2015" name="Genome Announc.">
        <title>Draft Genome Sequence of the Archiascomycetous Yeast Saitoella complicata.</title>
        <authorList>
            <person name="Yamauchi K."/>
            <person name="Kondo S."/>
            <person name="Hamamoto M."/>
            <person name="Takahashi Y."/>
            <person name="Ogura Y."/>
            <person name="Hayashi T."/>
            <person name="Nishida H."/>
        </authorList>
    </citation>
    <scope>NUCLEOTIDE SEQUENCE [LARGE SCALE GENOMIC DNA]</scope>
    <source>
        <strain evidence="13 14">NRRL Y-17804</strain>
    </source>
</reference>
<dbReference type="InterPro" id="IPR017871">
    <property type="entry name" value="ABC_transporter-like_CS"/>
</dbReference>
<dbReference type="InterPro" id="IPR027417">
    <property type="entry name" value="P-loop_NTPase"/>
</dbReference>
<feature type="domain" description="ABC transmembrane type-1" evidence="12">
    <location>
        <begin position="311"/>
        <end position="603"/>
    </location>
</feature>
<evidence type="ECO:0000256" key="10">
    <source>
        <dbReference type="SAM" id="Phobius"/>
    </source>
</evidence>
<feature type="transmembrane region" description="Helical" evidence="10">
    <location>
        <begin position="349"/>
        <end position="371"/>
    </location>
</feature>
<evidence type="ECO:0000256" key="1">
    <source>
        <dbReference type="ARBA" id="ARBA00004141"/>
    </source>
</evidence>
<gene>
    <name evidence="13" type="ORF">G7K_4516-t1</name>
</gene>
<dbReference type="InterPro" id="IPR011527">
    <property type="entry name" value="ABC1_TM_dom"/>
</dbReference>
<feature type="domain" description="ABC transporter" evidence="11">
    <location>
        <begin position="1244"/>
        <end position="1499"/>
    </location>
</feature>
<dbReference type="FunFam" id="1.20.1560.10:FF:000013">
    <property type="entry name" value="ABC transporter C family member 2"/>
    <property type="match status" value="1"/>
</dbReference>
<evidence type="ECO:0000256" key="9">
    <source>
        <dbReference type="SAM" id="MobiDB-lite"/>
    </source>
</evidence>
<keyword evidence="5" id="KW-0547">Nucleotide-binding</keyword>
<dbReference type="InterPro" id="IPR003439">
    <property type="entry name" value="ABC_transporter-like_ATP-bd"/>
</dbReference>
<evidence type="ECO:0000256" key="4">
    <source>
        <dbReference type="ARBA" id="ARBA00022737"/>
    </source>
</evidence>
<proteinExistence type="predicted"/>
<keyword evidence="4" id="KW-0677">Repeat</keyword>
<dbReference type="STRING" id="698492.A0A0E9NLW5"/>
<comment type="caution">
    <text evidence="13">The sequence shown here is derived from an EMBL/GenBank/DDBJ whole genome shotgun (WGS) entry which is preliminary data.</text>
</comment>
<keyword evidence="2" id="KW-0813">Transport</keyword>
<feature type="transmembrane region" description="Helical" evidence="10">
    <location>
        <begin position="100"/>
        <end position="121"/>
    </location>
</feature>
<feature type="region of interest" description="Disordered" evidence="9">
    <location>
        <begin position="870"/>
        <end position="907"/>
    </location>
</feature>
<name>A0A0E9NLW5_SAICN</name>
<organism evidence="13 14">
    <name type="scientific">Saitoella complicata (strain BCRC 22490 / CBS 7301 / JCM 7358 / NBRC 10748 / NRRL Y-17804)</name>
    <dbReference type="NCBI Taxonomy" id="698492"/>
    <lineage>
        <taxon>Eukaryota</taxon>
        <taxon>Fungi</taxon>
        <taxon>Dikarya</taxon>
        <taxon>Ascomycota</taxon>
        <taxon>Taphrinomycotina</taxon>
        <taxon>Taphrinomycotina incertae sedis</taxon>
        <taxon>Saitoella</taxon>
    </lineage>
</organism>
<evidence type="ECO:0000313" key="14">
    <source>
        <dbReference type="Proteomes" id="UP000033140"/>
    </source>
</evidence>
<dbReference type="GO" id="GO:0016887">
    <property type="term" value="F:ATP hydrolysis activity"/>
    <property type="evidence" value="ECO:0007669"/>
    <property type="project" value="InterPro"/>
</dbReference>
<feature type="transmembrane region" description="Helical" evidence="10">
    <location>
        <begin position="543"/>
        <end position="564"/>
    </location>
</feature>
<dbReference type="SUPFAM" id="SSF90123">
    <property type="entry name" value="ABC transporter transmembrane region"/>
    <property type="match status" value="2"/>
</dbReference>
<evidence type="ECO:0000256" key="5">
    <source>
        <dbReference type="ARBA" id="ARBA00022741"/>
    </source>
</evidence>
<dbReference type="PROSITE" id="PS50929">
    <property type="entry name" value="ABC_TM1F"/>
    <property type="match status" value="2"/>
</dbReference>
<dbReference type="GO" id="GO:0005737">
    <property type="term" value="C:cytoplasm"/>
    <property type="evidence" value="ECO:0007669"/>
    <property type="project" value="UniProtKB-ARBA"/>
</dbReference>
<evidence type="ECO:0000256" key="8">
    <source>
        <dbReference type="ARBA" id="ARBA00023136"/>
    </source>
</evidence>
<dbReference type="CDD" id="cd03250">
    <property type="entry name" value="ABCC_MRP_domain1"/>
    <property type="match status" value="1"/>
</dbReference>
<dbReference type="FunFam" id="3.40.50.300:FF:000997">
    <property type="entry name" value="Multidrug resistance-associated protein 1"/>
    <property type="match status" value="1"/>
</dbReference>
<keyword evidence="3 10" id="KW-0812">Transmembrane</keyword>
<keyword evidence="8 10" id="KW-0472">Membrane</keyword>
<feature type="transmembrane region" description="Helical" evidence="10">
    <location>
        <begin position="460"/>
        <end position="479"/>
    </location>
</feature>
<evidence type="ECO:0000259" key="11">
    <source>
        <dbReference type="PROSITE" id="PS50893"/>
    </source>
</evidence>
<comment type="subcellular location">
    <subcellularLocation>
        <location evidence="1">Membrane</location>
        <topology evidence="1">Multi-pass membrane protein</topology>
    </subcellularLocation>
</comment>
<dbReference type="Proteomes" id="UP000033140">
    <property type="component" value="Unassembled WGS sequence"/>
</dbReference>
<feature type="transmembrane region" description="Helical" evidence="10">
    <location>
        <begin position="930"/>
        <end position="953"/>
    </location>
</feature>
<feature type="transmembrane region" description="Helical" evidence="10">
    <location>
        <begin position="965"/>
        <end position="990"/>
    </location>
</feature>
<dbReference type="GO" id="GO:0140359">
    <property type="term" value="F:ABC-type transporter activity"/>
    <property type="evidence" value="ECO:0007669"/>
    <property type="project" value="InterPro"/>
</dbReference>
<evidence type="ECO:0000313" key="13">
    <source>
        <dbReference type="EMBL" id="GAO50390.1"/>
    </source>
</evidence>
<dbReference type="InterPro" id="IPR050173">
    <property type="entry name" value="ABC_transporter_C-like"/>
</dbReference>
<evidence type="ECO:0000256" key="6">
    <source>
        <dbReference type="ARBA" id="ARBA00022840"/>
    </source>
</evidence>
<dbReference type="Pfam" id="PF00664">
    <property type="entry name" value="ABC_membrane"/>
    <property type="match status" value="2"/>
</dbReference>
<dbReference type="CDD" id="cd18596">
    <property type="entry name" value="ABC_6TM_VMR1_D1_like"/>
    <property type="match status" value="1"/>
</dbReference>
<dbReference type="CDD" id="cd03244">
    <property type="entry name" value="ABCC_MRP_domain2"/>
    <property type="match status" value="1"/>
</dbReference>
<reference evidence="13 14" key="2">
    <citation type="journal article" date="2014" name="J. Gen. Appl. Microbiol.">
        <title>The early diverging ascomycetous budding yeast Saitoella complicata has three histone deacetylases belonging to the Clr6, Hos2, and Rpd3 lineages.</title>
        <authorList>
            <person name="Nishida H."/>
            <person name="Matsumoto T."/>
            <person name="Kondo S."/>
            <person name="Hamamoto M."/>
            <person name="Yoshikawa H."/>
        </authorList>
    </citation>
    <scope>NUCLEOTIDE SEQUENCE [LARGE SCALE GENOMIC DNA]</scope>
    <source>
        <strain evidence="13 14">NRRL Y-17804</strain>
    </source>
</reference>
<feature type="domain" description="ABC transmembrane type-1" evidence="12">
    <location>
        <begin position="934"/>
        <end position="1207"/>
    </location>
</feature>
<dbReference type="OMA" id="CQQFGMK"/>
<keyword evidence="14" id="KW-1185">Reference proteome</keyword>
<dbReference type="PANTHER" id="PTHR24223">
    <property type="entry name" value="ATP-BINDING CASSETTE SUB-FAMILY C"/>
    <property type="match status" value="1"/>
</dbReference>
<dbReference type="PANTHER" id="PTHR24223:SF356">
    <property type="entry name" value="ATP-BINDING CASSETTE TRANSPORTER ABC4"/>
    <property type="match status" value="1"/>
</dbReference>
<dbReference type="EMBL" id="BACD03000032">
    <property type="protein sequence ID" value="GAO50390.1"/>
    <property type="molecule type" value="Genomic_DNA"/>
</dbReference>
<dbReference type="PROSITE" id="PS00211">
    <property type="entry name" value="ABC_TRANSPORTER_1"/>
    <property type="match status" value="1"/>
</dbReference>
<feature type="transmembrane region" description="Helical" evidence="10">
    <location>
        <begin position="576"/>
        <end position="596"/>
    </location>
</feature>
<dbReference type="InterPro" id="IPR036640">
    <property type="entry name" value="ABC1_TM_sf"/>
</dbReference>
<feature type="transmembrane region" description="Helical" evidence="10">
    <location>
        <begin position="1054"/>
        <end position="1082"/>
    </location>
</feature>
<dbReference type="SUPFAM" id="SSF52540">
    <property type="entry name" value="P-loop containing nucleoside triphosphate hydrolases"/>
    <property type="match status" value="2"/>
</dbReference>
<dbReference type="Gene3D" id="1.20.1560.10">
    <property type="entry name" value="ABC transporter type 1, transmembrane domain"/>
    <property type="match status" value="2"/>
</dbReference>